<sequence>MNHAKLVQVATDQGTSFLNPEHTSFIEPQQGSSNRCVVHLVCGNKVAIAETAQGVAQKVNAAMV</sequence>
<dbReference type="AlphaFoldDB" id="A0A0H5B6U2"/>
<reference evidence="1" key="1">
    <citation type="journal article" date="2015" name="Genome Announc.">
        <title>Complete Genome Sequence of the Bacteriochlorophyll b-Producing Photosynthetic Bacterium Blastochloris viridis.</title>
        <authorList>
            <person name="Tsukatani Y."/>
            <person name="Hirose Y."/>
            <person name="Harada J."/>
            <person name="Misawa N."/>
            <person name="Mori K."/>
            <person name="Inoue K."/>
            <person name="Tamiaki H."/>
        </authorList>
    </citation>
    <scope>NUCLEOTIDE SEQUENCE [LARGE SCALE GENOMIC DNA]</scope>
    <source>
        <strain evidence="1">DSM 133</strain>
    </source>
</reference>
<organism evidence="2 3">
    <name type="scientific">Blastochloris viridis</name>
    <name type="common">Rhodopseudomonas viridis</name>
    <dbReference type="NCBI Taxonomy" id="1079"/>
    <lineage>
        <taxon>Bacteria</taxon>
        <taxon>Pseudomonadati</taxon>
        <taxon>Pseudomonadota</taxon>
        <taxon>Alphaproteobacteria</taxon>
        <taxon>Hyphomicrobiales</taxon>
        <taxon>Blastochloridaceae</taxon>
        <taxon>Blastochloris</taxon>
    </lineage>
</organism>
<dbReference type="EMBL" id="AP014854">
    <property type="protein sequence ID" value="BAR97885.1"/>
    <property type="molecule type" value="Genomic_DNA"/>
</dbReference>
<evidence type="ECO:0000313" key="1">
    <source>
        <dbReference type="EMBL" id="BAR97885.1"/>
    </source>
</evidence>
<evidence type="ECO:0000313" key="3">
    <source>
        <dbReference type="Proteomes" id="UP000065734"/>
    </source>
</evidence>
<dbReference type="KEGG" id="bvr:BVIR_1025"/>
<accession>A0A0H5B6U2</accession>
<proteinExistence type="predicted"/>
<reference evidence="3" key="3">
    <citation type="journal article" date="2016" name="Genome Announc.">
        <title>Revised genome sequence of the purple photosynthetic bacterium Blastochloris viridis.</title>
        <authorList>
            <person name="Liu L.N."/>
            <person name="Faulkner M."/>
            <person name="Liu X."/>
            <person name="Huang F."/>
            <person name="Darby A.C."/>
            <person name="Hall N."/>
        </authorList>
    </citation>
    <scope>NUCLEOTIDE SEQUENCE [LARGE SCALE GENOMIC DNA]</scope>
    <source>
        <strain evidence="3">ATCC 19567 / DSM 133 / F</strain>
    </source>
</reference>
<reference evidence="2" key="2">
    <citation type="submission" date="2015-11" db="EMBL/GenBank/DDBJ databases">
        <authorList>
            <person name="Zhang Y."/>
            <person name="Guo Z."/>
        </authorList>
    </citation>
    <scope>NUCLEOTIDE SEQUENCE</scope>
    <source>
        <strain evidence="2">1</strain>
    </source>
</reference>
<evidence type="ECO:0000313" key="2">
    <source>
        <dbReference type="EMBL" id="CUU41477.1"/>
    </source>
</evidence>
<protein>
    <submittedName>
        <fullName evidence="2">Uncharacterized protein</fullName>
    </submittedName>
</protein>
<gene>
    <name evidence="1" type="ORF">BV133_292</name>
    <name evidence="2" type="ORF">BVIRIDIS_04680</name>
</gene>
<name>A0A0H5B6U2_BLAVI</name>
<dbReference type="RefSeq" id="WP_145911856.1">
    <property type="nucleotide sequence ID" value="NZ_AP014854.2"/>
</dbReference>
<dbReference type="STRING" id="1079.BVIR_1025"/>
<keyword evidence="3" id="KW-1185">Reference proteome</keyword>
<dbReference type="EMBL" id="LN907867">
    <property type="protein sequence ID" value="CUU41477.1"/>
    <property type="molecule type" value="Genomic_DNA"/>
</dbReference>
<dbReference type="Proteomes" id="UP000065734">
    <property type="component" value="Chromosome I"/>
</dbReference>